<dbReference type="AlphaFoldDB" id="A0A9D1XJX7"/>
<dbReference type="Gene3D" id="3.30.1370.110">
    <property type="match status" value="1"/>
</dbReference>
<dbReference type="InterPro" id="IPR002625">
    <property type="entry name" value="Smr_dom"/>
</dbReference>
<sequence length="74" mass="8570">MLNKIDIHNCTTSEAKVMLDNYIDSLSPLVSEITVIHGYSSKVLQQYVRKQYHHKRARRKILTMNAGETIILLK</sequence>
<comment type="caution">
    <text evidence="2">The sequence shown here is derived from an EMBL/GenBank/DDBJ whole genome shotgun (WGS) entry which is preliminary data.</text>
</comment>
<reference evidence="2" key="2">
    <citation type="submission" date="2021-04" db="EMBL/GenBank/DDBJ databases">
        <authorList>
            <person name="Gilroy R."/>
        </authorList>
    </citation>
    <scope>NUCLEOTIDE SEQUENCE</scope>
    <source>
        <strain evidence="2">ChiGjej1B1-14440</strain>
    </source>
</reference>
<proteinExistence type="predicted"/>
<dbReference type="SUPFAM" id="SSF160443">
    <property type="entry name" value="SMR domain-like"/>
    <property type="match status" value="1"/>
</dbReference>
<reference evidence="2" key="1">
    <citation type="journal article" date="2021" name="PeerJ">
        <title>Extensive microbial diversity within the chicken gut microbiome revealed by metagenomics and culture.</title>
        <authorList>
            <person name="Gilroy R."/>
            <person name="Ravi A."/>
            <person name="Getino M."/>
            <person name="Pursley I."/>
            <person name="Horton D.L."/>
            <person name="Alikhan N.F."/>
            <person name="Baker D."/>
            <person name="Gharbi K."/>
            <person name="Hall N."/>
            <person name="Watson M."/>
            <person name="Adriaenssens E.M."/>
            <person name="Foster-Nyarko E."/>
            <person name="Jarju S."/>
            <person name="Secka A."/>
            <person name="Antonio M."/>
            <person name="Oren A."/>
            <person name="Chaudhuri R.R."/>
            <person name="La Ragione R."/>
            <person name="Hildebrand F."/>
            <person name="Pallen M.J."/>
        </authorList>
    </citation>
    <scope>NUCLEOTIDE SEQUENCE</scope>
    <source>
        <strain evidence="2">ChiGjej1B1-14440</strain>
    </source>
</reference>
<dbReference type="EMBL" id="DXET01000073">
    <property type="protein sequence ID" value="HIX80913.1"/>
    <property type="molecule type" value="Genomic_DNA"/>
</dbReference>
<dbReference type="Pfam" id="PF01713">
    <property type="entry name" value="Smr"/>
    <property type="match status" value="1"/>
</dbReference>
<organism evidence="2 3">
    <name type="scientific">Candidatus Erysipelatoclostridium merdavium</name>
    <dbReference type="NCBI Taxonomy" id="2838566"/>
    <lineage>
        <taxon>Bacteria</taxon>
        <taxon>Bacillati</taxon>
        <taxon>Bacillota</taxon>
        <taxon>Erysipelotrichia</taxon>
        <taxon>Erysipelotrichales</taxon>
        <taxon>Erysipelotrichales incertae sedis</taxon>
    </lineage>
</organism>
<gene>
    <name evidence="2" type="ORF">H9980_02935</name>
</gene>
<evidence type="ECO:0000313" key="3">
    <source>
        <dbReference type="Proteomes" id="UP000886724"/>
    </source>
</evidence>
<accession>A0A9D1XJX7</accession>
<name>A0A9D1XJX7_9FIRM</name>
<evidence type="ECO:0000313" key="2">
    <source>
        <dbReference type="EMBL" id="HIX80913.1"/>
    </source>
</evidence>
<protein>
    <submittedName>
        <fullName evidence="2">Smr/MutS family protein</fullName>
    </submittedName>
</protein>
<feature type="domain" description="Smr" evidence="1">
    <location>
        <begin position="5"/>
        <end position="56"/>
    </location>
</feature>
<dbReference type="Proteomes" id="UP000886724">
    <property type="component" value="Unassembled WGS sequence"/>
</dbReference>
<evidence type="ECO:0000259" key="1">
    <source>
        <dbReference type="Pfam" id="PF01713"/>
    </source>
</evidence>
<dbReference type="InterPro" id="IPR036063">
    <property type="entry name" value="Smr_dom_sf"/>
</dbReference>